<dbReference type="PANTHER" id="PTHR40448">
    <property type="entry name" value="TWO-COMPONENT SENSOR HISTIDINE KINASE"/>
    <property type="match status" value="1"/>
</dbReference>
<evidence type="ECO:0000313" key="3">
    <source>
        <dbReference type="EMBL" id="MFB9768725.1"/>
    </source>
</evidence>
<feature type="transmembrane region" description="Helical" evidence="1">
    <location>
        <begin position="198"/>
        <end position="219"/>
    </location>
</feature>
<keyword evidence="4" id="KW-1185">Reference proteome</keyword>
<protein>
    <submittedName>
        <fullName evidence="3">Sensor histidine kinase</fullName>
        <ecNumber evidence="3">2.7.13.3</ecNumber>
    </submittedName>
</protein>
<keyword evidence="3" id="KW-0808">Transferase</keyword>
<dbReference type="Proteomes" id="UP001589691">
    <property type="component" value="Unassembled WGS sequence"/>
</dbReference>
<dbReference type="GO" id="GO:0004673">
    <property type="term" value="F:protein histidine kinase activity"/>
    <property type="evidence" value="ECO:0007669"/>
    <property type="project" value="UniProtKB-EC"/>
</dbReference>
<reference evidence="3 4" key="1">
    <citation type="submission" date="2024-09" db="EMBL/GenBank/DDBJ databases">
        <authorList>
            <person name="Sun Q."/>
            <person name="Mori K."/>
        </authorList>
    </citation>
    <scope>NUCLEOTIDE SEQUENCE [LARGE SCALE GENOMIC DNA]</scope>
    <source>
        <strain evidence="3 4">TBRC 4576</strain>
    </source>
</reference>
<organism evidence="3 4">
    <name type="scientific">Lactiplantibacillus modestisalitolerans</name>
    <dbReference type="NCBI Taxonomy" id="1457219"/>
    <lineage>
        <taxon>Bacteria</taxon>
        <taxon>Bacillati</taxon>
        <taxon>Bacillota</taxon>
        <taxon>Bacilli</taxon>
        <taxon>Lactobacillales</taxon>
        <taxon>Lactobacillaceae</taxon>
        <taxon>Lactiplantibacillus</taxon>
    </lineage>
</organism>
<dbReference type="PANTHER" id="PTHR40448:SF1">
    <property type="entry name" value="TWO-COMPONENT SENSOR HISTIDINE KINASE"/>
    <property type="match status" value="1"/>
</dbReference>
<feature type="transmembrane region" description="Helical" evidence="1">
    <location>
        <begin position="91"/>
        <end position="112"/>
    </location>
</feature>
<comment type="caution">
    <text evidence="3">The sequence shown here is derived from an EMBL/GenBank/DDBJ whole genome shotgun (WGS) entry which is preliminary data.</text>
</comment>
<keyword evidence="1" id="KW-0472">Membrane</keyword>
<dbReference type="EC" id="2.7.13.3" evidence="3"/>
<dbReference type="InterPro" id="IPR003594">
    <property type="entry name" value="HATPase_dom"/>
</dbReference>
<feature type="transmembrane region" description="Helical" evidence="1">
    <location>
        <begin position="132"/>
        <end position="152"/>
    </location>
</feature>
<feature type="transmembrane region" description="Helical" evidence="1">
    <location>
        <begin position="33"/>
        <end position="53"/>
    </location>
</feature>
<evidence type="ECO:0000259" key="2">
    <source>
        <dbReference type="Pfam" id="PF02518"/>
    </source>
</evidence>
<accession>A0ABV5WRE0</accession>
<keyword evidence="1" id="KW-0812">Transmembrane</keyword>
<feature type="domain" description="Histidine kinase/HSP90-like ATPase" evidence="2">
    <location>
        <begin position="340"/>
        <end position="434"/>
    </location>
</feature>
<dbReference type="Gene3D" id="3.30.565.10">
    <property type="entry name" value="Histidine kinase-like ATPase, C-terminal domain"/>
    <property type="match status" value="1"/>
</dbReference>
<evidence type="ECO:0000256" key="1">
    <source>
        <dbReference type="SAM" id="Phobius"/>
    </source>
</evidence>
<dbReference type="Pfam" id="PF02518">
    <property type="entry name" value="HATPase_c"/>
    <property type="match status" value="1"/>
</dbReference>
<dbReference type="EMBL" id="JBHLZY010000005">
    <property type="protein sequence ID" value="MFB9768725.1"/>
    <property type="molecule type" value="Genomic_DNA"/>
</dbReference>
<keyword evidence="3" id="KW-0418">Kinase</keyword>
<name>A0ABV5WRE0_9LACO</name>
<feature type="transmembrane region" description="Helical" evidence="1">
    <location>
        <begin position="59"/>
        <end position="79"/>
    </location>
</feature>
<dbReference type="InterPro" id="IPR036890">
    <property type="entry name" value="HATPase_C_sf"/>
</dbReference>
<dbReference type="RefSeq" id="WP_170177372.1">
    <property type="nucleotide sequence ID" value="NZ_BJEA01000007.1"/>
</dbReference>
<sequence>MATVLLALALMSGAYEMLFFMIAFREYLTWRIGVIWTLLFILCAILDEWSIAYLPHLPLAIFTIIPMVVVTTVMSSRMLYTKWILMMPIAIFLNAFKRLLGGIMGVLTRYLMQSDAPMLLRQAVGLQSNADINLFLAVLLTLPAVILLSMWAHHWLVRVSAADFLQRARVEPSDYLLVLLLFAIYTIVYAFIMEQSVVYQSFMAIISSVTFGIVGIYLINNKNSHLNDDQLLKQMSVYNELLRQRNQELHLFKHDYQNVLLSLAALLKEKDYAELERYFNEEVLPGGQALGANTELDVLRHLESPVVSGMIYAKHHLAAGRGVQLSVSIIETINLPDVSQVRLVRILGNLLDNAIDAAERADKQVALTIEKQAPQAIIFKVQNQIPPKDTVDLNVIKKGRFTTKRGHLGYGLSSIEQLVTSNMRVDYELQEGQFIAILRLQMDANTKGD</sequence>
<feature type="transmembrane region" description="Helical" evidence="1">
    <location>
        <begin position="173"/>
        <end position="192"/>
    </location>
</feature>
<gene>
    <name evidence="3" type="ORF">ACFFLI_02410</name>
</gene>
<feature type="transmembrane region" description="Helical" evidence="1">
    <location>
        <begin position="6"/>
        <end position="24"/>
    </location>
</feature>
<proteinExistence type="predicted"/>
<dbReference type="SUPFAM" id="SSF55874">
    <property type="entry name" value="ATPase domain of HSP90 chaperone/DNA topoisomerase II/histidine kinase"/>
    <property type="match status" value="1"/>
</dbReference>
<evidence type="ECO:0000313" key="4">
    <source>
        <dbReference type="Proteomes" id="UP001589691"/>
    </source>
</evidence>
<keyword evidence="1" id="KW-1133">Transmembrane helix</keyword>